<evidence type="ECO:0000259" key="16">
    <source>
        <dbReference type="PROSITE" id="PS50880"/>
    </source>
</evidence>
<dbReference type="InterPro" id="IPR036977">
    <property type="entry name" value="DNA_primase_Znf_CHC2"/>
</dbReference>
<dbReference type="HAMAP" id="MF_00974">
    <property type="entry name" value="DNA_primase_DnaG"/>
    <property type="match status" value="1"/>
</dbReference>
<evidence type="ECO:0000313" key="18">
    <source>
        <dbReference type="Proteomes" id="UP000318834"/>
    </source>
</evidence>
<dbReference type="Pfam" id="PF01807">
    <property type="entry name" value="Zn_ribbon_DnaG"/>
    <property type="match status" value="1"/>
</dbReference>
<dbReference type="GO" id="GO:0005737">
    <property type="term" value="C:cytoplasm"/>
    <property type="evidence" value="ECO:0007669"/>
    <property type="project" value="TreeGrafter"/>
</dbReference>
<dbReference type="InterPro" id="IPR037068">
    <property type="entry name" value="DNA_primase_core_N_sf"/>
</dbReference>
<dbReference type="InterPro" id="IPR006295">
    <property type="entry name" value="DNA_primase_DnaG"/>
</dbReference>
<dbReference type="PANTHER" id="PTHR30313:SF2">
    <property type="entry name" value="DNA PRIMASE"/>
    <property type="match status" value="1"/>
</dbReference>
<sequence length="613" mass="68157">MRGRLTADMKEEIRQRVDLVELASAHVALKKAGRHYKGLCPFHQEKTPSFHIDRERGLWHCFGCLQGGDIFDFVMRIGNLSFGEAAETLARRAGVRMERSPEEVQQATERDRVYRALEAAVGFFREQLLHPEKGRVARNYLERRGVDAETAERFRLGYATPSWDDLLKALGTKGFPPALLSGGGLVHARATGDGYYDMFRHRLIFPILDLQDRPVAFGGRALDDAQPKYLNSRETAVFAKGRTLYALNWAREAIRQRDEVVVVEGNMDALTCHQFGITNAVASLGTSLTMEQVLVLKRFAGKAVLVYDADAAGQAAMERAMTLFEEAELPVLVVVLPSGDPDELLRAEGPQRFRDLLAQAVPIFEYQVGMAALRHDPKTIEGRVRIVDELVPAVGAVSNPVRQAEYIRSLAQRFNLAEDAVRQRLRSRLRGKSPFPGAPQAVPTPDRARDQAERLLVHLMVHEPALRRVVGEALPADEFQDARYRALARALYAGPDDAVEGLRERIDDDGQRLLMQLVFEDPPVVEKEKERVVKDAIDFIVHREPDAQQRLALAGQIQQAQTAGDLEQVRRLQVEYLKLIGPTPAETTSSQGSAQGGPSRKGGEGDGQEESGA</sequence>
<dbReference type="EC" id="2.7.7.101" evidence="12"/>
<dbReference type="GO" id="GO:0006269">
    <property type="term" value="P:DNA replication, synthesis of primer"/>
    <property type="evidence" value="ECO:0007669"/>
    <property type="project" value="UniProtKB-UniRule"/>
</dbReference>
<keyword evidence="8 12" id="KW-0862">Zinc</keyword>
<dbReference type="InterPro" id="IPR006171">
    <property type="entry name" value="TOPRIM_dom"/>
</dbReference>
<dbReference type="SUPFAM" id="SSF56731">
    <property type="entry name" value="DNA primase core"/>
    <property type="match status" value="1"/>
</dbReference>
<dbReference type="AlphaFoldDB" id="A0A537IXS9"/>
<comment type="catalytic activity">
    <reaction evidence="12">
        <text>ssDNA + n NTP = ssDNA/pppN(pN)n-1 hybrid + (n-1) diphosphate.</text>
        <dbReference type="EC" id="2.7.7.101"/>
    </reaction>
</comment>
<feature type="domain" description="Toprim" evidence="16">
    <location>
        <begin position="258"/>
        <end position="341"/>
    </location>
</feature>
<organism evidence="17 18">
    <name type="scientific">Candidatus Segetimicrobium genomatis</name>
    <dbReference type="NCBI Taxonomy" id="2569760"/>
    <lineage>
        <taxon>Bacteria</taxon>
        <taxon>Bacillati</taxon>
        <taxon>Candidatus Sysuimicrobiota</taxon>
        <taxon>Candidatus Sysuimicrobiia</taxon>
        <taxon>Candidatus Sysuimicrobiales</taxon>
        <taxon>Candidatus Segetimicrobiaceae</taxon>
        <taxon>Candidatus Segetimicrobium</taxon>
    </lineage>
</organism>
<dbReference type="InterPro" id="IPR050219">
    <property type="entry name" value="DnaG_primase"/>
</dbReference>
<evidence type="ECO:0000256" key="6">
    <source>
        <dbReference type="ARBA" id="ARBA00022723"/>
    </source>
</evidence>
<dbReference type="InterPro" id="IPR019475">
    <property type="entry name" value="DNA_primase_DnaB-bd"/>
</dbReference>
<dbReference type="InterPro" id="IPR034151">
    <property type="entry name" value="TOPRIM_DnaG_bac"/>
</dbReference>
<evidence type="ECO:0000256" key="2">
    <source>
        <dbReference type="ARBA" id="ARBA00022515"/>
    </source>
</evidence>
<proteinExistence type="inferred from homology"/>
<reference evidence="17 18" key="1">
    <citation type="journal article" date="2019" name="Nat. Microbiol.">
        <title>Mediterranean grassland soil C-N compound turnover is dependent on rainfall and depth, and is mediated by genomically divergent microorganisms.</title>
        <authorList>
            <person name="Diamond S."/>
            <person name="Andeer P.F."/>
            <person name="Li Z."/>
            <person name="Crits-Christoph A."/>
            <person name="Burstein D."/>
            <person name="Anantharaman K."/>
            <person name="Lane K.R."/>
            <person name="Thomas B.C."/>
            <person name="Pan C."/>
            <person name="Northen T.R."/>
            <person name="Banfield J.F."/>
        </authorList>
    </citation>
    <scope>NUCLEOTIDE SEQUENCE [LARGE SCALE GENOMIC DNA]</scope>
    <source>
        <strain evidence="17">NP_8</strain>
    </source>
</reference>
<evidence type="ECO:0000256" key="14">
    <source>
        <dbReference type="PIRSR" id="PIRSR002811-1"/>
    </source>
</evidence>
<comment type="caution">
    <text evidence="17">The sequence shown here is derived from an EMBL/GenBank/DDBJ whole genome shotgun (WGS) entry which is preliminary data.</text>
</comment>
<dbReference type="GO" id="GO:0008270">
    <property type="term" value="F:zinc ion binding"/>
    <property type="evidence" value="ECO:0007669"/>
    <property type="project" value="UniProtKB-UniRule"/>
</dbReference>
<dbReference type="PIRSF" id="PIRSF002811">
    <property type="entry name" value="DnaG"/>
    <property type="match status" value="1"/>
</dbReference>
<evidence type="ECO:0000256" key="15">
    <source>
        <dbReference type="SAM" id="MobiDB-lite"/>
    </source>
</evidence>
<evidence type="ECO:0000256" key="8">
    <source>
        <dbReference type="ARBA" id="ARBA00022833"/>
    </source>
</evidence>
<evidence type="ECO:0000256" key="11">
    <source>
        <dbReference type="ARBA" id="ARBA00023163"/>
    </source>
</evidence>
<evidence type="ECO:0000256" key="13">
    <source>
        <dbReference type="PIRNR" id="PIRNR002811"/>
    </source>
</evidence>
<comment type="cofactor">
    <cofactor evidence="12 13 14">
        <name>Zn(2+)</name>
        <dbReference type="ChEBI" id="CHEBI:29105"/>
    </cofactor>
    <text evidence="12 13 14">Binds 1 zinc ion per monomer.</text>
</comment>
<dbReference type="EMBL" id="VBAP01000038">
    <property type="protein sequence ID" value="TMI75862.1"/>
    <property type="molecule type" value="Genomic_DNA"/>
</dbReference>
<feature type="region of interest" description="Disordered" evidence="15">
    <location>
        <begin position="582"/>
        <end position="613"/>
    </location>
</feature>
<dbReference type="Pfam" id="PF08275">
    <property type="entry name" value="DNAG_N"/>
    <property type="match status" value="1"/>
</dbReference>
<dbReference type="NCBIfam" id="TIGR01391">
    <property type="entry name" value="dnaG"/>
    <property type="match status" value="1"/>
</dbReference>
<dbReference type="Gene3D" id="3.90.580.10">
    <property type="entry name" value="Zinc finger, CHC2-type domain"/>
    <property type="match status" value="1"/>
</dbReference>
<dbReference type="Gene3D" id="1.10.860.10">
    <property type="entry name" value="DNAb Helicase, Chain A"/>
    <property type="match status" value="1"/>
</dbReference>
<keyword evidence="11 12" id="KW-0804">Transcription</keyword>
<protein>
    <recommendedName>
        <fullName evidence="12 13">DNA primase</fullName>
        <ecNumber evidence="12">2.7.7.101</ecNumber>
    </recommendedName>
</protein>
<evidence type="ECO:0000256" key="3">
    <source>
        <dbReference type="ARBA" id="ARBA00022679"/>
    </source>
</evidence>
<keyword evidence="2 12" id="KW-0639">Primosome</keyword>
<keyword evidence="4 12" id="KW-0548">Nucleotidyltransferase</keyword>
<evidence type="ECO:0000256" key="1">
    <source>
        <dbReference type="ARBA" id="ARBA00022478"/>
    </source>
</evidence>
<comment type="similarity">
    <text evidence="12 13">Belongs to the DnaG primase family.</text>
</comment>
<keyword evidence="6 12" id="KW-0479">Metal-binding</keyword>
<keyword evidence="1 12" id="KW-0240">DNA-directed RNA polymerase</keyword>
<dbReference type="CDD" id="cd03364">
    <property type="entry name" value="TOPRIM_DnaG_primases"/>
    <property type="match status" value="1"/>
</dbReference>
<evidence type="ECO:0000256" key="4">
    <source>
        <dbReference type="ARBA" id="ARBA00022695"/>
    </source>
</evidence>
<accession>A0A537IXS9</accession>
<comment type="subunit">
    <text evidence="12">Monomer. Interacts with DnaB.</text>
</comment>
<evidence type="ECO:0000313" key="17">
    <source>
        <dbReference type="EMBL" id="TMI75862.1"/>
    </source>
</evidence>
<dbReference type="GO" id="GO:0003677">
    <property type="term" value="F:DNA binding"/>
    <property type="evidence" value="ECO:0007669"/>
    <property type="project" value="UniProtKB-KW"/>
</dbReference>
<keyword evidence="7 12" id="KW-0863">Zinc-finger</keyword>
<gene>
    <name evidence="12" type="primary">dnaG</name>
    <name evidence="17" type="ORF">E6H05_05500</name>
</gene>
<keyword evidence="5 12" id="KW-0235">DNA replication</keyword>
<evidence type="ECO:0000256" key="5">
    <source>
        <dbReference type="ARBA" id="ARBA00022705"/>
    </source>
</evidence>
<evidence type="ECO:0000256" key="7">
    <source>
        <dbReference type="ARBA" id="ARBA00022771"/>
    </source>
</evidence>
<feature type="region of interest" description="Disordered" evidence="15">
    <location>
        <begin position="429"/>
        <end position="448"/>
    </location>
</feature>
<keyword evidence="3 12" id="KW-0808">Transferase</keyword>
<keyword evidence="9" id="KW-0460">Magnesium</keyword>
<evidence type="ECO:0000256" key="10">
    <source>
        <dbReference type="ARBA" id="ARBA00023125"/>
    </source>
</evidence>
<evidence type="ECO:0000256" key="12">
    <source>
        <dbReference type="HAMAP-Rule" id="MF_00974"/>
    </source>
</evidence>
<dbReference type="InterPro" id="IPR002694">
    <property type="entry name" value="Znf_CHC2"/>
</dbReference>
<dbReference type="Pfam" id="PF13155">
    <property type="entry name" value="Toprim_2"/>
    <property type="match status" value="1"/>
</dbReference>
<dbReference type="GO" id="GO:0000428">
    <property type="term" value="C:DNA-directed RNA polymerase complex"/>
    <property type="evidence" value="ECO:0007669"/>
    <property type="project" value="UniProtKB-KW"/>
</dbReference>
<dbReference type="InterPro" id="IPR016136">
    <property type="entry name" value="DNA_helicase_N/primase_C"/>
</dbReference>
<dbReference type="FunFam" id="3.90.580.10:FF:000001">
    <property type="entry name" value="DNA primase"/>
    <property type="match status" value="1"/>
</dbReference>
<dbReference type="SMART" id="SM00400">
    <property type="entry name" value="ZnF_CHCC"/>
    <property type="match status" value="1"/>
</dbReference>
<comment type="domain">
    <text evidence="12">Contains an N-terminal zinc-binding domain, a central core domain that contains the primase activity, and a C-terminal DnaB-binding domain.</text>
</comment>
<dbReference type="GO" id="GO:1990077">
    <property type="term" value="C:primosome complex"/>
    <property type="evidence" value="ECO:0007669"/>
    <property type="project" value="UniProtKB-KW"/>
</dbReference>
<dbReference type="Gene3D" id="3.40.1360.10">
    <property type="match status" value="1"/>
</dbReference>
<dbReference type="InterPro" id="IPR030846">
    <property type="entry name" value="DnaG_bac"/>
</dbReference>
<feature type="zinc finger region" description="CHC2-type" evidence="12 14">
    <location>
        <begin position="40"/>
        <end position="64"/>
    </location>
</feature>
<dbReference type="InterPro" id="IPR013264">
    <property type="entry name" value="DNAG_N"/>
</dbReference>
<dbReference type="Gene3D" id="3.90.980.10">
    <property type="entry name" value="DNA primase, catalytic core, N-terminal domain"/>
    <property type="match status" value="1"/>
</dbReference>
<keyword evidence="10 12" id="KW-0238">DNA-binding</keyword>
<name>A0A537IXS9_9BACT</name>
<dbReference type="Pfam" id="PF10410">
    <property type="entry name" value="DnaB_bind"/>
    <property type="match status" value="1"/>
</dbReference>
<dbReference type="PANTHER" id="PTHR30313">
    <property type="entry name" value="DNA PRIMASE"/>
    <property type="match status" value="1"/>
</dbReference>
<dbReference type="Proteomes" id="UP000318834">
    <property type="component" value="Unassembled WGS sequence"/>
</dbReference>
<dbReference type="PROSITE" id="PS50880">
    <property type="entry name" value="TOPRIM"/>
    <property type="match status" value="1"/>
</dbReference>
<dbReference type="GO" id="GO:0003899">
    <property type="term" value="F:DNA-directed RNA polymerase activity"/>
    <property type="evidence" value="ECO:0007669"/>
    <property type="project" value="UniProtKB-UniRule"/>
</dbReference>
<comment type="function">
    <text evidence="12 13">RNA polymerase that catalyzes the synthesis of short RNA molecules used as primers for DNA polymerase during DNA replication.</text>
</comment>
<evidence type="ECO:0000256" key="9">
    <source>
        <dbReference type="ARBA" id="ARBA00022842"/>
    </source>
</evidence>
<dbReference type="SMART" id="SM00493">
    <property type="entry name" value="TOPRIM"/>
    <property type="match status" value="1"/>
</dbReference>
<dbReference type="SUPFAM" id="SSF57783">
    <property type="entry name" value="Zinc beta-ribbon"/>
    <property type="match status" value="1"/>
</dbReference>